<dbReference type="Pfam" id="PF00999">
    <property type="entry name" value="Na_H_Exchanger"/>
    <property type="match status" value="1"/>
</dbReference>
<evidence type="ECO:0000313" key="11">
    <source>
        <dbReference type="EMBL" id="AFZ18564.1"/>
    </source>
</evidence>
<dbReference type="PANTHER" id="PTHR32507:SF8">
    <property type="entry name" value="CNH1P"/>
    <property type="match status" value="1"/>
</dbReference>
<keyword evidence="12" id="KW-1185">Reference proteome</keyword>
<dbReference type="STRING" id="1173027.Mic7113_2780"/>
<dbReference type="HOGENOM" id="CLU_008635_6_1_3"/>
<reference evidence="11 12" key="1">
    <citation type="submission" date="2012-06" db="EMBL/GenBank/DDBJ databases">
        <title>Finished chromosome of genome of Microcoleus sp. PCC 7113.</title>
        <authorList>
            <consortium name="US DOE Joint Genome Institute"/>
            <person name="Gugger M."/>
            <person name="Coursin T."/>
            <person name="Rippka R."/>
            <person name="Tandeau De Marsac N."/>
            <person name="Huntemann M."/>
            <person name="Wei C.-L."/>
            <person name="Han J."/>
            <person name="Detter J.C."/>
            <person name="Han C."/>
            <person name="Tapia R."/>
            <person name="Chen A."/>
            <person name="Kyrpides N."/>
            <person name="Mavromatis K."/>
            <person name="Markowitz V."/>
            <person name="Szeto E."/>
            <person name="Ivanova N."/>
            <person name="Pagani I."/>
            <person name="Pati A."/>
            <person name="Goodwin L."/>
            <person name="Nordberg H.P."/>
            <person name="Cantor M.N."/>
            <person name="Hua S.X."/>
            <person name="Woyke T."/>
            <person name="Kerfeld C.A."/>
        </authorList>
    </citation>
    <scope>NUCLEOTIDE SEQUENCE [LARGE SCALE GENOMIC DNA]</scope>
    <source>
        <strain evidence="11 12">PCC 7113</strain>
    </source>
</reference>
<evidence type="ECO:0000256" key="8">
    <source>
        <dbReference type="ARBA" id="ARBA00023136"/>
    </source>
</evidence>
<keyword evidence="5 9" id="KW-0812">Transmembrane</keyword>
<keyword evidence="4" id="KW-1003">Cell membrane</keyword>
<dbReference type="GO" id="GO:0015297">
    <property type="term" value="F:antiporter activity"/>
    <property type="evidence" value="ECO:0007669"/>
    <property type="project" value="UniProtKB-KW"/>
</dbReference>
<dbReference type="GO" id="GO:1902600">
    <property type="term" value="P:proton transmembrane transport"/>
    <property type="evidence" value="ECO:0007669"/>
    <property type="project" value="InterPro"/>
</dbReference>
<dbReference type="Gene3D" id="1.20.1530.20">
    <property type="match status" value="1"/>
</dbReference>
<feature type="transmembrane region" description="Helical" evidence="9">
    <location>
        <begin position="404"/>
        <end position="427"/>
    </location>
</feature>
<keyword evidence="3" id="KW-0050">Antiport</keyword>
<protein>
    <submittedName>
        <fullName evidence="11">NhaP-type Na+(K+)/H+ antiporter</fullName>
    </submittedName>
</protein>
<evidence type="ECO:0000256" key="4">
    <source>
        <dbReference type="ARBA" id="ARBA00022475"/>
    </source>
</evidence>
<feature type="transmembrane region" description="Helical" evidence="9">
    <location>
        <begin position="373"/>
        <end position="392"/>
    </location>
</feature>
<keyword evidence="7" id="KW-0406">Ion transport</keyword>
<evidence type="ECO:0000256" key="2">
    <source>
        <dbReference type="ARBA" id="ARBA00022448"/>
    </source>
</evidence>
<gene>
    <name evidence="11" type="ORF">Mic7113_2780</name>
</gene>
<feature type="domain" description="Cation/H+ exchanger transmembrane" evidence="10">
    <location>
        <begin position="52"/>
        <end position="429"/>
    </location>
</feature>
<dbReference type="AlphaFoldDB" id="K9WFN3"/>
<accession>K9WFN3</accession>
<organism evidence="11 12">
    <name type="scientific">Allocoleopsis franciscana PCC 7113</name>
    <dbReference type="NCBI Taxonomy" id="1173027"/>
    <lineage>
        <taxon>Bacteria</taxon>
        <taxon>Bacillati</taxon>
        <taxon>Cyanobacteriota</taxon>
        <taxon>Cyanophyceae</taxon>
        <taxon>Coleofasciculales</taxon>
        <taxon>Coleofasciculaceae</taxon>
        <taxon>Allocoleopsis</taxon>
        <taxon>Allocoleopsis franciscana</taxon>
    </lineage>
</organism>
<evidence type="ECO:0000256" key="5">
    <source>
        <dbReference type="ARBA" id="ARBA00022692"/>
    </source>
</evidence>
<evidence type="ECO:0000259" key="10">
    <source>
        <dbReference type="Pfam" id="PF00999"/>
    </source>
</evidence>
<dbReference type="InterPro" id="IPR038770">
    <property type="entry name" value="Na+/solute_symporter_sf"/>
</dbReference>
<evidence type="ECO:0000256" key="1">
    <source>
        <dbReference type="ARBA" id="ARBA00004651"/>
    </source>
</evidence>
<feature type="transmembrane region" description="Helical" evidence="9">
    <location>
        <begin position="218"/>
        <end position="244"/>
    </location>
</feature>
<keyword evidence="8 9" id="KW-0472">Membrane</keyword>
<name>K9WFN3_9CYAN</name>
<dbReference type="Proteomes" id="UP000010471">
    <property type="component" value="Chromosome"/>
</dbReference>
<dbReference type="InterPro" id="IPR006153">
    <property type="entry name" value="Cation/H_exchanger_TM"/>
</dbReference>
<feature type="transmembrane region" description="Helical" evidence="9">
    <location>
        <begin position="33"/>
        <end position="55"/>
    </location>
</feature>
<feature type="transmembrane region" description="Helical" evidence="9">
    <location>
        <begin position="279"/>
        <end position="296"/>
    </location>
</feature>
<feature type="transmembrane region" description="Helical" evidence="9">
    <location>
        <begin position="341"/>
        <end position="361"/>
    </location>
</feature>
<feature type="transmembrane region" description="Helical" evidence="9">
    <location>
        <begin position="122"/>
        <end position="144"/>
    </location>
</feature>
<evidence type="ECO:0000256" key="7">
    <source>
        <dbReference type="ARBA" id="ARBA00023065"/>
    </source>
</evidence>
<feature type="transmembrane region" description="Helical" evidence="9">
    <location>
        <begin position="93"/>
        <end position="110"/>
    </location>
</feature>
<dbReference type="eggNOG" id="COG0025">
    <property type="taxonomic scope" value="Bacteria"/>
</dbReference>
<dbReference type="PANTHER" id="PTHR32507">
    <property type="entry name" value="NA(+)/H(+) ANTIPORTER 1"/>
    <property type="match status" value="1"/>
</dbReference>
<feature type="transmembrane region" description="Helical" evidence="9">
    <location>
        <begin position="62"/>
        <end position="81"/>
    </location>
</feature>
<keyword evidence="2" id="KW-0813">Transport</keyword>
<evidence type="ECO:0000256" key="9">
    <source>
        <dbReference type="SAM" id="Phobius"/>
    </source>
</evidence>
<dbReference type="PATRIC" id="fig|1173027.3.peg.3056"/>
<evidence type="ECO:0000256" key="6">
    <source>
        <dbReference type="ARBA" id="ARBA00022989"/>
    </source>
</evidence>
<evidence type="ECO:0000313" key="12">
    <source>
        <dbReference type="Proteomes" id="UP000010471"/>
    </source>
</evidence>
<keyword evidence="6 9" id="KW-1133">Transmembrane helix</keyword>
<dbReference type="KEGG" id="mic:Mic7113_2780"/>
<evidence type="ECO:0000256" key="3">
    <source>
        <dbReference type="ARBA" id="ARBA00022449"/>
    </source>
</evidence>
<proteinExistence type="predicted"/>
<sequence>MKSPGDKLTREYPSTLRKLALRFLSFPPTLVNIYILDLLVIGLLLLGVTLGSGWISRLPLSYALIYLVVGIFLGPYGVKLIQLRPDAEFLERLTELVVIISVFGCGLKMNRPFKLWAWQTTARLIGFLMPISIFAIAAFCHWLMGFDWGAAVLLGAILAPTDPVLASEVQLANVKDQDELRFGLTSEGGLNDALAFPFVYFGIYWLKDSNWDNWFKQWVAVDLVWAIASGIVMGILVAKAIVWVDKQVQRFREVDNLMEDFVALSTILLTYSLTELVNGYGFLAVFVAGVTVQASYYHNPKKRIAQLEFTERVEKLLEVGTILILGSLLLVAPMIKYAGEALLVAGLLLFVIRPIGVWISMLGSRIPPPTRWLFGWFGIRGVGSLYYLTYAFGKGLEGEIGERLAWITYIIVVISVILHGISATPLINWYERHIKGTSQDVSPDS</sequence>
<comment type="subcellular location">
    <subcellularLocation>
        <location evidence="1">Cell membrane</location>
        <topology evidence="1">Multi-pass membrane protein</topology>
    </subcellularLocation>
</comment>
<dbReference type="GO" id="GO:0005886">
    <property type="term" value="C:plasma membrane"/>
    <property type="evidence" value="ECO:0007669"/>
    <property type="project" value="UniProtKB-SubCell"/>
</dbReference>
<feature type="transmembrane region" description="Helical" evidence="9">
    <location>
        <begin position="316"/>
        <end position="335"/>
    </location>
</feature>
<dbReference type="EMBL" id="CP003630">
    <property type="protein sequence ID" value="AFZ18564.1"/>
    <property type="molecule type" value="Genomic_DNA"/>
</dbReference>